<dbReference type="Gene3D" id="2.40.50.140">
    <property type="entry name" value="Nucleic acid-binding proteins"/>
    <property type="match status" value="1"/>
</dbReference>
<comment type="caution">
    <text evidence="2">The sequence shown here is derived from an EMBL/GenBank/DDBJ whole genome shotgun (WGS) entry which is preliminary data.</text>
</comment>
<evidence type="ECO:0000313" key="2">
    <source>
        <dbReference type="EMBL" id="PZO98347.1"/>
    </source>
</evidence>
<dbReference type="AlphaFoldDB" id="A0A2W5AZ00"/>
<sequence length="216" mass="23817">MIHRHKDTNHHHQLVPRRNHTMAKTNRDVTVYGRLSFEHLFTPHKVNENADPKYSMTLLIPKTDTKTVEVLNTAINNAVKDGVERHVFKQAIDPAQTKYPPLRDGDKPNDSGEPRGPEFAGHWFIAAKASTKRKPFVVDGNLQPIIDESEIYSGCYINAAVQFFAYENSGNKGISASLVGVQKVKDGERLGGQPLEAEDVFSALGGGAADSPNLGF</sequence>
<dbReference type="InterPro" id="IPR022272">
    <property type="entry name" value="Lipocalin_CS"/>
</dbReference>
<accession>A0A2W5AZ00</accession>
<dbReference type="InterPro" id="IPR012340">
    <property type="entry name" value="NA-bd_OB-fold"/>
</dbReference>
<organism evidence="2 3">
    <name type="scientific">Corynebacterium urealyticum</name>
    <dbReference type="NCBI Taxonomy" id="43771"/>
    <lineage>
        <taxon>Bacteria</taxon>
        <taxon>Bacillati</taxon>
        <taxon>Actinomycetota</taxon>
        <taxon>Actinomycetes</taxon>
        <taxon>Mycobacteriales</taxon>
        <taxon>Corynebacteriaceae</taxon>
        <taxon>Corynebacterium</taxon>
    </lineage>
</organism>
<name>A0A2W5AZ00_9CORY</name>
<protein>
    <submittedName>
        <fullName evidence="2">DUF2815 domain-containing protein</fullName>
    </submittedName>
</protein>
<evidence type="ECO:0000313" key="3">
    <source>
        <dbReference type="Proteomes" id="UP000249451"/>
    </source>
</evidence>
<dbReference type="PROSITE" id="PS00213">
    <property type="entry name" value="LIPOCALIN"/>
    <property type="match status" value="1"/>
</dbReference>
<dbReference type="Proteomes" id="UP000249451">
    <property type="component" value="Unassembled WGS sequence"/>
</dbReference>
<dbReference type="Pfam" id="PF10991">
    <property type="entry name" value="Enc34_ssDNA-bd"/>
    <property type="match status" value="1"/>
</dbReference>
<feature type="compositionally biased region" description="Basic and acidic residues" evidence="1">
    <location>
        <begin position="101"/>
        <end position="116"/>
    </location>
</feature>
<dbReference type="EMBL" id="QFNY01000297">
    <property type="protein sequence ID" value="PZO98347.1"/>
    <property type="molecule type" value="Genomic_DNA"/>
</dbReference>
<proteinExistence type="predicted"/>
<gene>
    <name evidence="2" type="ORF">DI609_10910</name>
</gene>
<dbReference type="InterPro" id="IPR022595">
    <property type="entry name" value="Enc34_ssDNA-bd"/>
</dbReference>
<reference evidence="2 3" key="1">
    <citation type="submission" date="2017-11" db="EMBL/GenBank/DDBJ databases">
        <title>Infants hospitalized years apart are colonized by the same room-sourced microbial strains.</title>
        <authorList>
            <person name="Brooks B."/>
            <person name="Olm M.R."/>
            <person name="Firek B.A."/>
            <person name="Baker R."/>
            <person name="Thomas B.C."/>
            <person name="Morowitz M.J."/>
            <person name="Banfield J.F."/>
        </authorList>
    </citation>
    <scope>NUCLEOTIDE SEQUENCE [LARGE SCALE GENOMIC DNA]</scope>
    <source>
        <strain evidence="2">S2_012_000_R3_87</strain>
    </source>
</reference>
<dbReference type="SUPFAM" id="SSF50249">
    <property type="entry name" value="Nucleic acid-binding proteins"/>
    <property type="match status" value="1"/>
</dbReference>
<evidence type="ECO:0000256" key="1">
    <source>
        <dbReference type="SAM" id="MobiDB-lite"/>
    </source>
</evidence>
<feature type="region of interest" description="Disordered" evidence="1">
    <location>
        <begin position="94"/>
        <end position="117"/>
    </location>
</feature>